<dbReference type="EMBL" id="CAICTM010000033">
    <property type="protein sequence ID" value="CAB9498210.1"/>
    <property type="molecule type" value="Genomic_DNA"/>
</dbReference>
<protein>
    <submittedName>
        <fullName evidence="2">Clostripain family</fullName>
    </submittedName>
</protein>
<evidence type="ECO:0000256" key="1">
    <source>
        <dbReference type="SAM" id="MobiDB-lite"/>
    </source>
</evidence>
<evidence type="ECO:0000313" key="3">
    <source>
        <dbReference type="Proteomes" id="UP001153069"/>
    </source>
</evidence>
<feature type="compositionally biased region" description="Polar residues" evidence="1">
    <location>
        <begin position="710"/>
        <end position="742"/>
    </location>
</feature>
<organism evidence="2 3">
    <name type="scientific">Seminavis robusta</name>
    <dbReference type="NCBI Taxonomy" id="568900"/>
    <lineage>
        <taxon>Eukaryota</taxon>
        <taxon>Sar</taxon>
        <taxon>Stramenopiles</taxon>
        <taxon>Ochrophyta</taxon>
        <taxon>Bacillariophyta</taxon>
        <taxon>Bacillariophyceae</taxon>
        <taxon>Bacillariophycidae</taxon>
        <taxon>Naviculales</taxon>
        <taxon>Naviculaceae</taxon>
        <taxon>Seminavis</taxon>
    </lineage>
</organism>
<dbReference type="InterPro" id="IPR005077">
    <property type="entry name" value="Peptidase_C11"/>
</dbReference>
<feature type="region of interest" description="Disordered" evidence="1">
    <location>
        <begin position="710"/>
        <end position="775"/>
    </location>
</feature>
<dbReference type="PANTHER" id="PTHR37835">
    <property type="entry name" value="ALPHA-CLOSTRIPAIN"/>
    <property type="match status" value="1"/>
</dbReference>
<comment type="caution">
    <text evidence="2">The sequence shown here is derived from an EMBL/GenBank/DDBJ whole genome shotgun (WGS) entry which is preliminary data.</text>
</comment>
<keyword evidence="3" id="KW-1185">Reference proteome</keyword>
<proteinExistence type="predicted"/>
<gene>
    <name evidence="2" type="ORF">SEMRO_33_G021450.1</name>
</gene>
<dbReference type="AlphaFoldDB" id="A0A9N8DAG7"/>
<reference evidence="2" key="1">
    <citation type="submission" date="2020-06" db="EMBL/GenBank/DDBJ databases">
        <authorList>
            <consortium name="Plant Systems Biology data submission"/>
        </authorList>
    </citation>
    <scope>NUCLEOTIDE SEQUENCE</scope>
    <source>
        <strain evidence="2">D6</strain>
    </source>
</reference>
<dbReference type="Pfam" id="PF03415">
    <property type="entry name" value="Peptidase_C11"/>
    <property type="match status" value="1"/>
</dbReference>
<accession>A0A9N8DAG7</accession>
<evidence type="ECO:0000313" key="2">
    <source>
        <dbReference type="EMBL" id="CAB9498210.1"/>
    </source>
</evidence>
<dbReference type="OrthoDB" id="339125at2759"/>
<sequence length="819" mass="89629">MLYQMADNNLHFYIRKDYQELANSPVVQTPDLKTWIYYDALNQAPLPLPDTVDAEGNVVTEAFTGSRYVTYDQTLGRMRIESEKLLEQNSDTISTVQAFLEHGLEDCLANGYDSLMAVFSSHGGGFAGFGGDENARRKLLQTNQDIATAIRNALENVQGGAISKLDVLGFDACLMQALGAADDYKDVAKYILASEAVEPGHGWAYNYLETAPSALDLAQQILETYLQETQGGIFHQMPKILSIIDTDKFSTFVNAFEDFSKELLRLLQGGDSSLHAYVYRSRASSVAFEGIVDAVGTTKPSALDIGSWMEKLELLCSPSLTGDFGAALQVAKTAYFDMIVLEGVGIGTARGTGMHLDWPVPTEYKANTILWNQVLFQNKNYVTQIVPNFNEFLGWFLEAGVPVGMSRLSVCDKKADTESNAENPPTGGFEVATSLFITQNASQNASTGSLDFTATISLDTSEVSVEYGIDLTTPLKQQLVDKGYEPTDDEYLVLLGGDVVGEYDRDTFSASWDQFFYFLNITGSSTFEALYVRDGGDGSRTVPVLFFPEENREELANLQYLDYLFFNFAYWAEQGARYSFLKFSVDEADGRVNNNLGLFVSNSAGIFTEQPRSGLGYVLPLIYIDAFVQGRKLTILPGGFNSTVIEWKEELDYNILTTPVKNIFKVIPTTDAVVVALTAVNHGDLSSEPESIFYNISGDEAATITQISFTPAPTESPTNAPQSPGYNFNATNAPHSNVSSNIFDHGEGDGLMTDDSDEMLQGNQTGANDTAPISDASMMDENQTTSAPDPSSNAHSWIGPLPAFATSMLLSCLCAHYFQ</sequence>
<name>A0A9N8DAG7_9STRA</name>
<dbReference type="PANTHER" id="PTHR37835:SF1">
    <property type="entry name" value="ALPHA-CLOSTRIPAIN"/>
    <property type="match status" value="1"/>
</dbReference>
<dbReference type="Proteomes" id="UP001153069">
    <property type="component" value="Unassembled WGS sequence"/>
</dbReference>